<reference evidence="2 3" key="1">
    <citation type="submission" date="2018-12" db="EMBL/GenBank/DDBJ databases">
        <title>Unveiling genomic diversity among members of the Bifidobacterium pseudolongum species, a widely distributed gut commensal of the animal kingdom.</title>
        <authorList>
            <person name="Lugli G.A."/>
            <person name="Duranti S."/>
            <person name="Albert K."/>
            <person name="Mancabelli L."/>
            <person name="Napoli S."/>
            <person name="Viappiani A."/>
            <person name="Anzalone R."/>
            <person name="Longhi G."/>
            <person name="Milani C."/>
            <person name="Turroni F."/>
            <person name="Alessandri G."/>
            <person name="Sela D.A."/>
            <person name="Van Sinderen D."/>
            <person name="Ventura M."/>
        </authorList>
    </citation>
    <scope>NUCLEOTIDE SEQUENCE [LARGE SCALE GENOMIC DNA]</scope>
    <source>
        <strain evidence="2 3">2032B</strain>
    </source>
</reference>
<accession>A0A4Q5AE08</accession>
<evidence type="ECO:0000313" key="3">
    <source>
        <dbReference type="Proteomes" id="UP000292535"/>
    </source>
</evidence>
<dbReference type="AlphaFoldDB" id="A0A4Q5AE08"/>
<dbReference type="EMBL" id="RYUQ01000002">
    <property type="protein sequence ID" value="RYQ26489.1"/>
    <property type="molecule type" value="Genomic_DNA"/>
</dbReference>
<proteinExistence type="predicted"/>
<organism evidence="2 3">
    <name type="scientific">Bifidobacterium pseudolongum subsp. globosum</name>
    <dbReference type="NCBI Taxonomy" id="1690"/>
    <lineage>
        <taxon>Bacteria</taxon>
        <taxon>Bacillati</taxon>
        <taxon>Actinomycetota</taxon>
        <taxon>Actinomycetes</taxon>
        <taxon>Bifidobacteriales</taxon>
        <taxon>Bifidobacteriaceae</taxon>
        <taxon>Bifidobacterium</taxon>
    </lineage>
</organism>
<dbReference type="InterPro" id="IPR036614">
    <property type="entry name" value="RusA-like_sf"/>
</dbReference>
<evidence type="ECO:0000259" key="1">
    <source>
        <dbReference type="PROSITE" id="PS50006"/>
    </source>
</evidence>
<comment type="caution">
    <text evidence="2">The sequence shown here is derived from an EMBL/GenBank/DDBJ whole genome shotgun (WGS) entry which is preliminary data.</text>
</comment>
<protein>
    <recommendedName>
        <fullName evidence="1">FHA domain-containing protein</fullName>
    </recommendedName>
</protein>
<dbReference type="GO" id="GO:0000287">
    <property type="term" value="F:magnesium ion binding"/>
    <property type="evidence" value="ECO:0007669"/>
    <property type="project" value="InterPro"/>
</dbReference>
<gene>
    <name evidence="2" type="ORF">PG2032B_1085</name>
</gene>
<sequence length="150" mass="17481">MDEMTFTVAGIPATKGSYRIVGGRKHGRLVADNERELPWRSAVANTIRRQWWQEHPNERLPRRKDACEIDAVWSLLRPRTIRRTHPAVKPDLDKLARALFDAVTDSGLIFDDGRIVHVTLTKTYCTSMREQGVRFTIHWLDDEPHRREEP</sequence>
<name>A0A4Q5AE08_9BIFI</name>
<dbReference type="PROSITE" id="PS50006">
    <property type="entry name" value="FHA_DOMAIN"/>
    <property type="match status" value="1"/>
</dbReference>
<dbReference type="GO" id="GO:0006281">
    <property type="term" value="P:DNA repair"/>
    <property type="evidence" value="ECO:0007669"/>
    <property type="project" value="InterPro"/>
</dbReference>
<dbReference type="InterPro" id="IPR000253">
    <property type="entry name" value="FHA_dom"/>
</dbReference>
<evidence type="ECO:0000313" key="2">
    <source>
        <dbReference type="EMBL" id="RYQ26489.1"/>
    </source>
</evidence>
<dbReference type="Gene3D" id="3.30.1330.70">
    <property type="entry name" value="Holliday junction resolvase RusA"/>
    <property type="match status" value="1"/>
</dbReference>
<dbReference type="Proteomes" id="UP000292535">
    <property type="component" value="Unassembled WGS sequence"/>
</dbReference>
<dbReference type="RefSeq" id="WP_165364582.1">
    <property type="nucleotide sequence ID" value="NZ_RYUQ01000002.1"/>
</dbReference>
<dbReference type="GO" id="GO:0006310">
    <property type="term" value="P:DNA recombination"/>
    <property type="evidence" value="ECO:0007669"/>
    <property type="project" value="InterPro"/>
</dbReference>
<feature type="domain" description="FHA" evidence="1">
    <location>
        <begin position="58"/>
        <end position="115"/>
    </location>
</feature>
<dbReference type="SUPFAM" id="SSF103084">
    <property type="entry name" value="Holliday junction resolvase RusA"/>
    <property type="match status" value="1"/>
</dbReference>